<evidence type="ECO:0008006" key="5">
    <source>
        <dbReference type="Google" id="ProtNLM"/>
    </source>
</evidence>
<proteinExistence type="predicted"/>
<keyword evidence="2" id="KW-0808">Transferase</keyword>
<dbReference type="Pfam" id="PF02636">
    <property type="entry name" value="Methyltransf_28"/>
    <property type="match status" value="1"/>
</dbReference>
<dbReference type="InterPro" id="IPR038375">
    <property type="entry name" value="NDUFAF7_sf"/>
</dbReference>
<evidence type="ECO:0000313" key="4">
    <source>
        <dbReference type="Proteomes" id="UP000218785"/>
    </source>
</evidence>
<dbReference type="InterPro" id="IPR003788">
    <property type="entry name" value="NDUFAF7"/>
</dbReference>
<sequence>MDSNQALCKAIANRIQTSPQRRITFAEYMDMVLYHPEHGYYSSNAVKIGFEGGDFFTSVHLGNDFGELLAEQFLQMWEILGHPDTFSLVEMGAGQGLLASHILNYCQQNYPKFFAALEYIIVEKSPSLKQEQQQTLQDFSVQWCDLQEITPNSITGCFFSNELVDALPVHQFILEVGELREIYVTTRGEGDKEDEGDIDFSPLPTFSSAPANLSFPSSFVEISGEPSTPRLAEYFDLVEIEITQGAYTDGYRSEINLAALDWLSIVADRLQCGYVLTIDYGYPASRYYNPRRSQGTLQCYYHHRHHDNPYVNIGQQDITAHVDFTALERWGDRCGLEKVGFTQQGLFLMALGLGTRIAALSHQEKSISQLLRRRESLHELLNPLGLGGFGVLVQSKGLKDKAISQSLKGLTVPE</sequence>
<dbReference type="Proteomes" id="UP000218785">
    <property type="component" value="Chromosome"/>
</dbReference>
<protein>
    <recommendedName>
        <fullName evidence="5">Class I SAM-dependent methyltransferase</fullName>
    </recommendedName>
</protein>
<dbReference type="PANTHER" id="PTHR12049:SF7">
    <property type="entry name" value="PROTEIN ARGININE METHYLTRANSFERASE NDUFAF7, MITOCHONDRIAL"/>
    <property type="match status" value="1"/>
</dbReference>
<dbReference type="GO" id="GO:0035243">
    <property type="term" value="F:protein-arginine omega-N symmetric methyltransferase activity"/>
    <property type="evidence" value="ECO:0007669"/>
    <property type="project" value="TreeGrafter"/>
</dbReference>
<dbReference type="KEGG" id="ttq:NIES37_62320"/>
<dbReference type="GO" id="GO:0032259">
    <property type="term" value="P:methylation"/>
    <property type="evidence" value="ECO:0007669"/>
    <property type="project" value="UniProtKB-KW"/>
</dbReference>
<accession>A0A1Z4N914</accession>
<dbReference type="SUPFAM" id="SSF53335">
    <property type="entry name" value="S-adenosyl-L-methionine-dependent methyltransferases"/>
    <property type="match status" value="1"/>
</dbReference>
<name>A0A1Z4N914_9CYAN</name>
<dbReference type="AlphaFoldDB" id="A0A1Z4N914"/>
<dbReference type="PANTHER" id="PTHR12049">
    <property type="entry name" value="PROTEIN ARGININE METHYLTRANSFERASE NDUFAF7, MITOCHONDRIAL"/>
    <property type="match status" value="1"/>
</dbReference>
<evidence type="ECO:0000313" key="3">
    <source>
        <dbReference type="EMBL" id="BAZ02221.1"/>
    </source>
</evidence>
<reference evidence="3 4" key="1">
    <citation type="submission" date="2017-06" db="EMBL/GenBank/DDBJ databases">
        <title>Genome sequencing of cyanobaciteial culture collection at National Institute for Environmental Studies (NIES).</title>
        <authorList>
            <person name="Hirose Y."/>
            <person name="Shimura Y."/>
            <person name="Fujisawa T."/>
            <person name="Nakamura Y."/>
            <person name="Kawachi M."/>
        </authorList>
    </citation>
    <scope>NUCLEOTIDE SEQUENCE [LARGE SCALE GENOMIC DNA]</scope>
    <source>
        <strain evidence="3 4">NIES-37</strain>
    </source>
</reference>
<evidence type="ECO:0000256" key="1">
    <source>
        <dbReference type="ARBA" id="ARBA00022603"/>
    </source>
</evidence>
<dbReference type="EMBL" id="AP018248">
    <property type="protein sequence ID" value="BAZ02221.1"/>
    <property type="molecule type" value="Genomic_DNA"/>
</dbReference>
<gene>
    <name evidence="3" type="ORF">NIES37_62320</name>
</gene>
<evidence type="ECO:0000256" key="2">
    <source>
        <dbReference type="ARBA" id="ARBA00022679"/>
    </source>
</evidence>
<dbReference type="InterPro" id="IPR029063">
    <property type="entry name" value="SAM-dependent_MTases_sf"/>
</dbReference>
<keyword evidence="4" id="KW-1185">Reference proteome</keyword>
<dbReference type="RefSeq" id="WP_096582291.1">
    <property type="nucleotide sequence ID" value="NZ_CAWNJS010000001.1"/>
</dbReference>
<keyword evidence="1" id="KW-0489">Methyltransferase</keyword>
<dbReference type="Gene3D" id="3.40.50.12710">
    <property type="match status" value="1"/>
</dbReference>
<organism evidence="3 4">
    <name type="scientific">Tolypothrix tenuis PCC 7101</name>
    <dbReference type="NCBI Taxonomy" id="231146"/>
    <lineage>
        <taxon>Bacteria</taxon>
        <taxon>Bacillati</taxon>
        <taxon>Cyanobacteriota</taxon>
        <taxon>Cyanophyceae</taxon>
        <taxon>Nostocales</taxon>
        <taxon>Tolypothrichaceae</taxon>
        <taxon>Tolypothrix</taxon>
    </lineage>
</organism>